<keyword evidence="3" id="KW-1185">Reference proteome</keyword>
<comment type="caution">
    <text evidence="2">The sequence shown here is derived from an EMBL/GenBank/DDBJ whole genome shotgun (WGS) entry which is preliminary data.</text>
</comment>
<evidence type="ECO:0008006" key="4">
    <source>
        <dbReference type="Google" id="ProtNLM"/>
    </source>
</evidence>
<gene>
    <name evidence="2" type="ORF">NSPZN2_10780</name>
</gene>
<evidence type="ECO:0000313" key="3">
    <source>
        <dbReference type="Proteomes" id="UP000675880"/>
    </source>
</evidence>
<keyword evidence="1" id="KW-1133">Transmembrane helix</keyword>
<feature type="transmembrane region" description="Helical" evidence="1">
    <location>
        <begin position="158"/>
        <end position="181"/>
    </location>
</feature>
<feature type="transmembrane region" description="Helical" evidence="1">
    <location>
        <begin position="6"/>
        <end position="23"/>
    </location>
</feature>
<organism evidence="2 3">
    <name type="scientific">Nitrospira defluvii</name>
    <dbReference type="NCBI Taxonomy" id="330214"/>
    <lineage>
        <taxon>Bacteria</taxon>
        <taxon>Pseudomonadati</taxon>
        <taxon>Nitrospirota</taxon>
        <taxon>Nitrospiria</taxon>
        <taxon>Nitrospirales</taxon>
        <taxon>Nitrospiraceae</taxon>
        <taxon>Nitrospira</taxon>
    </lineage>
</organism>
<accession>A0ABM8QKR1</accession>
<name>A0ABM8QKR1_9BACT</name>
<evidence type="ECO:0000256" key="1">
    <source>
        <dbReference type="SAM" id="Phobius"/>
    </source>
</evidence>
<evidence type="ECO:0000313" key="2">
    <source>
        <dbReference type="EMBL" id="CAE6701964.1"/>
    </source>
</evidence>
<keyword evidence="1" id="KW-0472">Membrane</keyword>
<protein>
    <recommendedName>
        <fullName evidence="4">MotA/TolQ/ExbB proton channel domain-containing protein</fullName>
    </recommendedName>
</protein>
<dbReference type="RefSeq" id="WP_213040624.1">
    <property type="nucleotide sequence ID" value="NZ_CAJNBJ010000001.1"/>
</dbReference>
<proteinExistence type="predicted"/>
<sequence>MLLAGAFAIVLFIGLLIGDWMYYTRLTSDAGRYGYGIGQVQDRFPALTLPKLLRAFDANGFLSLPHGVARVFPEVNRMVIRPTHRLFSMRFRTAWPLKGSIELISDGEGLRLVCTKRVPWSSSILTFLWFGLVGFGTVGFLITYLLQGGLDSLGSVLLGVGVTGVGIIVVAFGLLTVTVAYRIENTRLMLVYTELKAIALEHERAV</sequence>
<keyword evidence="1" id="KW-0812">Transmembrane</keyword>
<dbReference type="EMBL" id="CAJNBJ010000001">
    <property type="protein sequence ID" value="CAE6701964.1"/>
    <property type="molecule type" value="Genomic_DNA"/>
</dbReference>
<dbReference type="Proteomes" id="UP000675880">
    <property type="component" value="Unassembled WGS sequence"/>
</dbReference>
<reference evidence="2 3" key="1">
    <citation type="submission" date="2021-02" db="EMBL/GenBank/DDBJ databases">
        <authorList>
            <person name="Han P."/>
        </authorList>
    </citation>
    <scope>NUCLEOTIDE SEQUENCE [LARGE SCALE GENOMIC DNA]</scope>
    <source>
        <strain evidence="2">Candidatus Nitrospira sp. ZN2</strain>
    </source>
</reference>
<feature type="transmembrane region" description="Helical" evidence="1">
    <location>
        <begin position="124"/>
        <end position="146"/>
    </location>
</feature>